<protein>
    <submittedName>
        <fullName evidence="1">Uncharacterized protein</fullName>
    </submittedName>
</protein>
<sequence>MIVGPIETHIFDRQFDFILDSNGAAYYFPEQVIPKYGQILKPGRFAFVRLLAGAMREGRPEELFGEAGFIIEKQEGNPKAEMDFLVRRANL</sequence>
<dbReference type="Proteomes" id="UP000034181">
    <property type="component" value="Unassembled WGS sequence"/>
</dbReference>
<name>A0A0G0KJ42_9BACT</name>
<dbReference type="AlphaFoldDB" id="A0A0G0KJ42"/>
<comment type="caution">
    <text evidence="1">The sequence shown here is derived from an EMBL/GenBank/DDBJ whole genome shotgun (WGS) entry which is preliminary data.</text>
</comment>
<gene>
    <name evidence="1" type="ORF">US96_C0009G0018</name>
</gene>
<reference evidence="1 2" key="1">
    <citation type="journal article" date="2015" name="Nature">
        <title>rRNA introns, odd ribosomes, and small enigmatic genomes across a large radiation of phyla.</title>
        <authorList>
            <person name="Brown C.T."/>
            <person name="Hug L.A."/>
            <person name="Thomas B.C."/>
            <person name="Sharon I."/>
            <person name="Castelle C.J."/>
            <person name="Singh A."/>
            <person name="Wilkins M.J."/>
            <person name="Williams K.H."/>
            <person name="Banfield J.F."/>
        </authorList>
    </citation>
    <scope>NUCLEOTIDE SEQUENCE [LARGE SCALE GENOMIC DNA]</scope>
</reference>
<proteinExistence type="predicted"/>
<organism evidence="1 2">
    <name type="scientific">Candidatus Woesebacteria bacterium GW2011_GWB1_38_5b</name>
    <dbReference type="NCBI Taxonomy" id="1618569"/>
    <lineage>
        <taxon>Bacteria</taxon>
        <taxon>Candidatus Woeseibacteriota</taxon>
    </lineage>
</organism>
<evidence type="ECO:0000313" key="2">
    <source>
        <dbReference type="Proteomes" id="UP000034181"/>
    </source>
</evidence>
<accession>A0A0G0KJ42</accession>
<evidence type="ECO:0000313" key="1">
    <source>
        <dbReference type="EMBL" id="KKQ75560.1"/>
    </source>
</evidence>
<dbReference type="EMBL" id="LBUZ01000009">
    <property type="protein sequence ID" value="KKQ75560.1"/>
    <property type="molecule type" value="Genomic_DNA"/>
</dbReference>